<dbReference type="HAMAP" id="MF_00490">
    <property type="entry name" value="ComB"/>
    <property type="match status" value="1"/>
</dbReference>
<comment type="catalytic activity">
    <reaction evidence="7 8">
        <text>(2R)-O-phospho-3-sulfolactate + H2O = (2R)-3-sulfolactate + phosphate</text>
        <dbReference type="Rhea" id="RHEA:23416"/>
        <dbReference type="ChEBI" id="CHEBI:15377"/>
        <dbReference type="ChEBI" id="CHEBI:15597"/>
        <dbReference type="ChEBI" id="CHEBI:43474"/>
        <dbReference type="ChEBI" id="CHEBI:58738"/>
        <dbReference type="EC" id="3.1.3.71"/>
    </reaction>
</comment>
<gene>
    <name evidence="8" type="primary">comB</name>
    <name evidence="9" type="ORF">U27_04844</name>
</gene>
<evidence type="ECO:0000256" key="4">
    <source>
        <dbReference type="ARBA" id="ARBA00021948"/>
    </source>
</evidence>
<name>A0A081BZW7_VECG1</name>
<dbReference type="PANTHER" id="PTHR37311">
    <property type="entry name" value="2-PHOSPHOSULFOLACTATE PHOSPHATASE-RELATED"/>
    <property type="match status" value="1"/>
</dbReference>
<dbReference type="AlphaFoldDB" id="A0A081BZW7"/>
<dbReference type="Gene3D" id="3.90.1560.10">
    <property type="entry name" value="ComB-like"/>
    <property type="match status" value="1"/>
</dbReference>
<dbReference type="Proteomes" id="UP000030661">
    <property type="component" value="Unassembled WGS sequence"/>
</dbReference>
<comment type="cofactor">
    <cofactor evidence="1 8">
        <name>Mg(2+)</name>
        <dbReference type="ChEBI" id="CHEBI:18420"/>
    </cofactor>
</comment>
<dbReference type="PANTHER" id="PTHR37311:SF1">
    <property type="entry name" value="2-PHOSPHOSULFOLACTATE PHOSPHATASE-RELATED"/>
    <property type="match status" value="1"/>
</dbReference>
<evidence type="ECO:0000256" key="7">
    <source>
        <dbReference type="ARBA" id="ARBA00033711"/>
    </source>
</evidence>
<dbReference type="eggNOG" id="COG2045">
    <property type="taxonomic scope" value="Bacteria"/>
</dbReference>
<dbReference type="HOGENOM" id="CLU_070028_0_0_0"/>
<dbReference type="EC" id="3.1.3.71" evidence="3 8"/>
<dbReference type="GO" id="GO:0050532">
    <property type="term" value="F:2-phosphosulfolactate phosphatase activity"/>
    <property type="evidence" value="ECO:0007669"/>
    <property type="project" value="UniProtKB-UniRule"/>
</dbReference>
<dbReference type="EMBL" id="DF820466">
    <property type="protein sequence ID" value="GAK57872.1"/>
    <property type="molecule type" value="Genomic_DNA"/>
</dbReference>
<organism evidence="9 10">
    <name type="scientific">Vecturithrix granuli</name>
    <dbReference type="NCBI Taxonomy" id="1499967"/>
    <lineage>
        <taxon>Bacteria</taxon>
        <taxon>Candidatus Moduliflexota</taxon>
        <taxon>Candidatus Vecturitrichia</taxon>
        <taxon>Candidatus Vecturitrichales</taxon>
        <taxon>Candidatus Vecturitrichaceae</taxon>
        <taxon>Candidatus Vecturithrix</taxon>
    </lineage>
</organism>
<keyword evidence="5 8" id="KW-0378">Hydrolase</keyword>
<comment type="similarity">
    <text evidence="2 8">Belongs to the ComB family.</text>
</comment>
<reference evidence="9 10" key="1">
    <citation type="journal article" date="2015" name="PeerJ">
        <title>First genomic representation of candidate bacterial phylum KSB3 points to enhanced environmental sensing as a trigger of wastewater bulking.</title>
        <authorList>
            <person name="Sekiguchi Y."/>
            <person name="Ohashi A."/>
            <person name="Parks D.H."/>
            <person name="Yamauchi T."/>
            <person name="Tyson G.W."/>
            <person name="Hugenholtz P."/>
        </authorList>
    </citation>
    <scope>NUCLEOTIDE SEQUENCE [LARGE SCALE GENOMIC DNA]</scope>
</reference>
<evidence type="ECO:0000256" key="5">
    <source>
        <dbReference type="ARBA" id="ARBA00022801"/>
    </source>
</evidence>
<evidence type="ECO:0000256" key="2">
    <source>
        <dbReference type="ARBA" id="ARBA00009997"/>
    </source>
</evidence>
<proteinExistence type="inferred from homology"/>
<dbReference type="SUPFAM" id="SSF142823">
    <property type="entry name" value="ComB-like"/>
    <property type="match status" value="1"/>
</dbReference>
<evidence type="ECO:0000256" key="8">
    <source>
        <dbReference type="HAMAP-Rule" id="MF_00490"/>
    </source>
</evidence>
<dbReference type="GO" id="GO:0050545">
    <property type="term" value="F:sulfopyruvate decarboxylase activity"/>
    <property type="evidence" value="ECO:0007669"/>
    <property type="project" value="TreeGrafter"/>
</dbReference>
<evidence type="ECO:0000256" key="3">
    <source>
        <dbReference type="ARBA" id="ARBA00012953"/>
    </source>
</evidence>
<evidence type="ECO:0000313" key="10">
    <source>
        <dbReference type="Proteomes" id="UP000030661"/>
    </source>
</evidence>
<evidence type="ECO:0000313" key="9">
    <source>
        <dbReference type="EMBL" id="GAK57872.1"/>
    </source>
</evidence>
<dbReference type="Pfam" id="PF04029">
    <property type="entry name" value="2-ph_phosp"/>
    <property type="match status" value="1"/>
</dbReference>
<evidence type="ECO:0000256" key="1">
    <source>
        <dbReference type="ARBA" id="ARBA00001946"/>
    </source>
</evidence>
<keyword evidence="6 8" id="KW-0460">Magnesium</keyword>
<protein>
    <recommendedName>
        <fullName evidence="4 8">Probable 2-phosphosulfolactate phosphatase</fullName>
        <ecNumber evidence="3 8">3.1.3.71</ecNumber>
    </recommendedName>
</protein>
<dbReference type="InterPro" id="IPR005238">
    <property type="entry name" value="ComB-like"/>
</dbReference>
<dbReference type="InterPro" id="IPR036702">
    <property type="entry name" value="ComB-like_sf"/>
</dbReference>
<dbReference type="GO" id="GO:0000287">
    <property type="term" value="F:magnesium ion binding"/>
    <property type="evidence" value="ECO:0007669"/>
    <property type="project" value="UniProtKB-UniRule"/>
</dbReference>
<dbReference type="STRING" id="1499967.U27_04844"/>
<keyword evidence="10" id="KW-1185">Reference proteome</keyword>
<sequence>MIHLDVAFLPSELAAKSLHSALAVVIDVVRATTTITTALAQGCAFVLPVLHIEEAFELQRQYAQEPHRPLLGGERGGQRVEGFDLGNSPREYTSEVVKNKGIIFSTTNGTRTLLALKEAAPILIGSFLNISAICQYILRHPFQDQRNPVILACSGVVNTFSLEDAVCAGMFVHFLSVAEPDISKTPAAMAAELLYTHYQADLLAMLQNSDGGRRVARIGLAQDLVACVEVDKYPIVPIFHAGKIVLREESLLVESP</sequence>
<dbReference type="FunFam" id="3.90.1560.10:FF:000001">
    <property type="entry name" value="Probable 2-phosphosulfolactate phosphatase"/>
    <property type="match status" value="1"/>
</dbReference>
<accession>A0A081BZW7</accession>
<evidence type="ECO:0000256" key="6">
    <source>
        <dbReference type="ARBA" id="ARBA00022842"/>
    </source>
</evidence>